<comment type="caution">
    <text evidence="10">The sequence shown here is derived from an EMBL/GenBank/DDBJ whole genome shotgun (WGS) entry which is preliminary data.</text>
</comment>
<evidence type="ECO:0000313" key="10">
    <source>
        <dbReference type="EMBL" id="RCJ06787.1"/>
    </source>
</evidence>
<evidence type="ECO:0000256" key="5">
    <source>
        <dbReference type="ARBA" id="ARBA00023157"/>
    </source>
</evidence>
<keyword evidence="5 9" id="KW-1015">Disulfide bond</keyword>
<dbReference type="GO" id="GO:0003677">
    <property type="term" value="F:DNA binding"/>
    <property type="evidence" value="ECO:0007669"/>
    <property type="project" value="UniProtKB-UniRule"/>
</dbReference>
<sequence>MESRNSLHESQEINLAYLLLAQRLVRGNKLEGMYRLGISKEVADILSKLTFAQTTKLAASDAVLCRFRIEDHALLTTLTHEAKGGPNLQQFHASILLGQQAVETLT</sequence>
<organism evidence="10 11">
    <name type="scientific">Cupriavidus necator</name>
    <name type="common">Alcaligenes eutrophus</name>
    <name type="synonym">Ralstonia eutropha</name>
    <dbReference type="NCBI Taxonomy" id="106590"/>
    <lineage>
        <taxon>Bacteria</taxon>
        <taxon>Pseudomonadati</taxon>
        <taxon>Pseudomonadota</taxon>
        <taxon>Betaproteobacteria</taxon>
        <taxon>Burkholderiales</taxon>
        <taxon>Burkholderiaceae</taxon>
        <taxon>Cupriavidus</taxon>
    </lineage>
</organism>
<dbReference type="InterPro" id="IPR036194">
    <property type="entry name" value="FlhD_sf"/>
</dbReference>
<dbReference type="GO" id="GO:0045893">
    <property type="term" value="P:positive regulation of DNA-templated transcription"/>
    <property type="evidence" value="ECO:0007669"/>
    <property type="project" value="InterPro"/>
</dbReference>
<dbReference type="RefSeq" id="WP_114133308.1">
    <property type="nucleotide sequence ID" value="NZ_CP068435.1"/>
</dbReference>
<dbReference type="Gene3D" id="1.10.4000.10">
    <property type="entry name" value="Flagellar transcriptional activator FlhD"/>
    <property type="match status" value="1"/>
</dbReference>
<dbReference type="AlphaFoldDB" id="A0A367PHS4"/>
<keyword evidence="2 9" id="KW-1005">Bacterial flagellum biogenesis</keyword>
<proteinExistence type="inferred from homology"/>
<keyword evidence="10" id="KW-0282">Flagellum</keyword>
<evidence type="ECO:0000256" key="7">
    <source>
        <dbReference type="ARBA" id="ARBA00023163"/>
    </source>
</evidence>
<dbReference type="GO" id="GO:0005737">
    <property type="term" value="C:cytoplasm"/>
    <property type="evidence" value="ECO:0007669"/>
    <property type="project" value="UniProtKB-SubCell"/>
</dbReference>
<accession>A0A367PHS4</accession>
<keyword evidence="10" id="KW-0969">Cilium</keyword>
<keyword evidence="3 9" id="KW-0805">Transcription regulation</keyword>
<comment type="subcellular location">
    <subcellularLocation>
        <location evidence="9">Cytoplasm</location>
    </subcellularLocation>
</comment>
<gene>
    <name evidence="9" type="primary">flhD</name>
    <name evidence="10" type="ORF">DDK22_19220</name>
</gene>
<evidence type="ECO:0000256" key="3">
    <source>
        <dbReference type="ARBA" id="ARBA00023015"/>
    </source>
</evidence>
<evidence type="ECO:0000256" key="9">
    <source>
        <dbReference type="HAMAP-Rule" id="MF_00725"/>
    </source>
</evidence>
<dbReference type="Pfam" id="PF05247">
    <property type="entry name" value="FlhD"/>
    <property type="match status" value="1"/>
</dbReference>
<keyword evidence="10" id="KW-0966">Cell projection</keyword>
<evidence type="ECO:0000256" key="4">
    <source>
        <dbReference type="ARBA" id="ARBA00023125"/>
    </source>
</evidence>
<comment type="domain">
    <text evidence="9">The C-terminal region contains a putative helix-turn-helix (HTH) motif, suggesting that this region may bind DNA.</text>
</comment>
<dbReference type="Proteomes" id="UP000253501">
    <property type="component" value="Unassembled WGS sequence"/>
</dbReference>
<reference evidence="10 11" key="1">
    <citation type="submission" date="2018-04" db="EMBL/GenBank/DDBJ databases">
        <title>Cupriavidus necator CR12 genome sequencing and assembly.</title>
        <authorList>
            <person name="Ben Fekih I."/>
            <person name="Mazhar H.S."/>
            <person name="Bello S.K."/>
            <person name="Rensing C."/>
        </authorList>
    </citation>
    <scope>NUCLEOTIDE SEQUENCE [LARGE SCALE GENOMIC DNA]</scope>
    <source>
        <strain evidence="10 11">CR12</strain>
    </source>
</reference>
<evidence type="ECO:0000313" key="11">
    <source>
        <dbReference type="Proteomes" id="UP000253501"/>
    </source>
</evidence>
<dbReference type="GO" id="GO:0044780">
    <property type="term" value="P:bacterial-type flagellum assembly"/>
    <property type="evidence" value="ECO:0007669"/>
    <property type="project" value="InterPro"/>
</dbReference>
<dbReference type="NCBIfam" id="NF002783">
    <property type="entry name" value="PRK02909.1-1"/>
    <property type="match status" value="1"/>
</dbReference>
<feature type="disulfide bond" description="Interchain" evidence="9">
    <location>
        <position position="65"/>
    </location>
</feature>
<comment type="function">
    <text evidence="8 9">Functions in complex with FlhC as a master transcriptional regulator that regulates transcription of several flagellar and non-flagellar operons by binding to their promoter region. Activates expression of class 2 flagellar genes, including fliA, which is a flagellum-specific sigma factor that turns on the class 3 genes. Also regulates genes whose products function in a variety of physiological pathways.</text>
</comment>
<comment type="subunit">
    <text evidence="9">Homodimer; disulfide-linked. Forms a heterohexamer composed of two FlhC and four FlhD subunits. Each FlhC binds a FlhD dimer, forming a heterotrimer, and a hexamer assembles by dimerization of two heterotrimers.</text>
</comment>
<evidence type="ECO:0000256" key="6">
    <source>
        <dbReference type="ARBA" id="ARBA00023159"/>
    </source>
</evidence>
<keyword evidence="4 9" id="KW-0238">DNA-binding</keyword>
<dbReference type="EMBL" id="QDHA01000044">
    <property type="protein sequence ID" value="RCJ06787.1"/>
    <property type="molecule type" value="Genomic_DNA"/>
</dbReference>
<evidence type="ECO:0000256" key="8">
    <source>
        <dbReference type="ARBA" id="ARBA00025431"/>
    </source>
</evidence>
<protein>
    <recommendedName>
        <fullName evidence="9">Flagellar transcriptional regulator FlhD</fullName>
    </recommendedName>
</protein>
<dbReference type="InterPro" id="IPR023559">
    <property type="entry name" value="Flagellar_FlhD"/>
</dbReference>
<comment type="similarity">
    <text evidence="9">Belongs to the FlhD family.</text>
</comment>
<keyword evidence="6 9" id="KW-0010">Activator</keyword>
<name>A0A367PHS4_CUPNE</name>
<evidence type="ECO:0000256" key="1">
    <source>
        <dbReference type="ARBA" id="ARBA00022490"/>
    </source>
</evidence>
<dbReference type="SUPFAM" id="SSF63592">
    <property type="entry name" value="Flagellar transcriptional activator FlhD"/>
    <property type="match status" value="1"/>
</dbReference>
<dbReference type="HAMAP" id="MF_00725">
    <property type="entry name" value="FlhD"/>
    <property type="match status" value="1"/>
</dbReference>
<keyword evidence="1 9" id="KW-0963">Cytoplasm</keyword>
<dbReference type="GO" id="GO:1902208">
    <property type="term" value="P:regulation of bacterial-type flagellum assembly"/>
    <property type="evidence" value="ECO:0007669"/>
    <property type="project" value="UniProtKB-UniRule"/>
</dbReference>
<keyword evidence="7 9" id="KW-0804">Transcription</keyword>
<evidence type="ECO:0000256" key="2">
    <source>
        <dbReference type="ARBA" id="ARBA00022795"/>
    </source>
</evidence>